<evidence type="ECO:0000256" key="6">
    <source>
        <dbReference type="SAM" id="Phobius"/>
    </source>
</evidence>
<dbReference type="Gene3D" id="1.20.1250.20">
    <property type="entry name" value="MFS general substrate transporter like domains"/>
    <property type="match status" value="2"/>
</dbReference>
<evidence type="ECO:0000313" key="8">
    <source>
        <dbReference type="EMBL" id="CDX01407.1"/>
    </source>
</evidence>
<evidence type="ECO:0000256" key="5">
    <source>
        <dbReference type="ARBA" id="ARBA00023136"/>
    </source>
</evidence>
<feature type="transmembrane region" description="Helical" evidence="6">
    <location>
        <begin position="335"/>
        <end position="355"/>
    </location>
</feature>
<evidence type="ECO:0000256" key="2">
    <source>
        <dbReference type="ARBA" id="ARBA00022448"/>
    </source>
</evidence>
<dbReference type="EMBL" id="LK996017">
    <property type="protein sequence ID" value="CDX01407.1"/>
    <property type="molecule type" value="Genomic_DNA"/>
</dbReference>
<dbReference type="GO" id="GO:0005886">
    <property type="term" value="C:plasma membrane"/>
    <property type="evidence" value="ECO:0007669"/>
    <property type="project" value="UniProtKB-SubCell"/>
</dbReference>
<dbReference type="SUPFAM" id="SSF103473">
    <property type="entry name" value="MFS general substrate transporter"/>
    <property type="match status" value="1"/>
</dbReference>
<feature type="transmembrane region" description="Helical" evidence="6">
    <location>
        <begin position="175"/>
        <end position="194"/>
    </location>
</feature>
<dbReference type="InterPro" id="IPR036259">
    <property type="entry name" value="MFS_trans_sf"/>
</dbReference>
<evidence type="ECO:0000256" key="3">
    <source>
        <dbReference type="ARBA" id="ARBA00022692"/>
    </source>
</evidence>
<feature type="transmembrane region" description="Helical" evidence="6">
    <location>
        <begin position="144"/>
        <end position="163"/>
    </location>
</feature>
<evidence type="ECO:0000259" key="7">
    <source>
        <dbReference type="PROSITE" id="PS50850"/>
    </source>
</evidence>
<dbReference type="AlphaFoldDB" id="A0A098AZ65"/>
<feature type="transmembrane region" description="Helical" evidence="6">
    <location>
        <begin position="82"/>
        <end position="104"/>
    </location>
</feature>
<dbReference type="InterPro" id="IPR020846">
    <property type="entry name" value="MFS_dom"/>
</dbReference>
<feature type="transmembrane region" description="Helical" evidence="6">
    <location>
        <begin position="49"/>
        <end position="70"/>
    </location>
</feature>
<feature type="transmembrane region" description="Helical" evidence="6">
    <location>
        <begin position="20"/>
        <end position="37"/>
    </location>
</feature>
<proteinExistence type="predicted"/>
<keyword evidence="2" id="KW-0813">Transport</keyword>
<dbReference type="PANTHER" id="PTHR43826:SF3">
    <property type="entry name" value="GLUCOSE-6-PHOSPHATE EXCHANGER SLC37A4"/>
    <property type="match status" value="1"/>
</dbReference>
<accession>A0A098AZ65</accession>
<feature type="transmembrane region" description="Helical" evidence="6">
    <location>
        <begin position="306"/>
        <end position="323"/>
    </location>
</feature>
<dbReference type="GO" id="GO:0035435">
    <property type="term" value="P:phosphate ion transmembrane transport"/>
    <property type="evidence" value="ECO:0007669"/>
    <property type="project" value="TreeGrafter"/>
</dbReference>
<dbReference type="InterPro" id="IPR000849">
    <property type="entry name" value="Sugar_P_transporter"/>
</dbReference>
<gene>
    <name evidence="8" type="ORF">DPCES_1520</name>
</gene>
<dbReference type="GO" id="GO:0061513">
    <property type="term" value="F:glucose 6-phosphate:phosphate antiporter activity"/>
    <property type="evidence" value="ECO:0007669"/>
    <property type="project" value="TreeGrafter"/>
</dbReference>
<feature type="transmembrane region" description="Helical" evidence="6">
    <location>
        <begin position="110"/>
        <end position="132"/>
    </location>
</feature>
<dbReference type="PROSITE" id="PS50850">
    <property type="entry name" value="MFS"/>
    <property type="match status" value="1"/>
</dbReference>
<organism evidence="8">
    <name type="scientific">Desulfitobacterium hafniense</name>
    <name type="common">Desulfitobacterium frappieri</name>
    <dbReference type="NCBI Taxonomy" id="49338"/>
    <lineage>
        <taxon>Bacteria</taxon>
        <taxon>Bacillati</taxon>
        <taxon>Bacillota</taxon>
        <taxon>Clostridia</taxon>
        <taxon>Eubacteriales</taxon>
        <taxon>Desulfitobacteriaceae</taxon>
        <taxon>Desulfitobacterium</taxon>
    </lineage>
</organism>
<feature type="transmembrane region" description="Helical" evidence="6">
    <location>
        <begin position="280"/>
        <end position="299"/>
    </location>
</feature>
<keyword evidence="3 6" id="KW-0812">Transmembrane</keyword>
<dbReference type="RefSeq" id="WP_208925498.1">
    <property type="nucleotide sequence ID" value="NZ_LK996017.1"/>
</dbReference>
<protein>
    <submittedName>
        <fullName evidence="8">Major facilitator super MFS 1</fullName>
    </submittedName>
</protein>
<comment type="subcellular location">
    <subcellularLocation>
        <location evidence="1">Cell membrane</location>
        <topology evidence="1">Multi-pass membrane protein</topology>
    </subcellularLocation>
</comment>
<sequence length="446" mass="48654">MDNSKRSSMLRKLKILQWPMYVICVLCYMLTLFHRITPAIMGPDLMADLSLGAVAFGFMGMAFTWIYAFAQAPVGTMLDSLGARRGLTAILMIAAIGSLVFSLAENFTVLIIGRILLAVAVSGFLIGGAKIISAWFTTRQYPMLWGIFMGLGSLGSVLGTAPLRTLMSFAGWRTALFGIAVFSLVLAVVTYSLLRDKPAERGLLTPDELHGETAVVAAISEESGQEKVPFTAVLKMPVLWLIGLLSLGVNSSSQTFGSMWEGIYLSDALALSKEISGDILSWYAWGLFAGCILSGAVVRKIGSKKTMVLGCILFLFNWLWIALQPATISITELSFFNFLMGALQMLVISTTFIYIREVMPTSRLGTAMGIVNSFAWIFGAGLFQQIWGIIINAVSDGIKPYPVYAFQVTLWLQVIMICLGVICSIVLYRKDFGGKEKSVKLTNHAV</sequence>
<dbReference type="InterPro" id="IPR051337">
    <property type="entry name" value="OPA_Antiporter"/>
</dbReference>
<keyword evidence="5 6" id="KW-0472">Membrane</keyword>
<dbReference type="PANTHER" id="PTHR43826">
    <property type="entry name" value="GLUCOSE-6-PHOSPHATE EXCHANGER SLC37A4"/>
    <property type="match status" value="1"/>
</dbReference>
<evidence type="ECO:0000256" key="4">
    <source>
        <dbReference type="ARBA" id="ARBA00022989"/>
    </source>
</evidence>
<dbReference type="PATRIC" id="fig|49338.4.peg.1637"/>
<keyword evidence="4 6" id="KW-1133">Transmembrane helix</keyword>
<dbReference type="Pfam" id="PF07690">
    <property type="entry name" value="MFS_1"/>
    <property type="match status" value="2"/>
</dbReference>
<dbReference type="InterPro" id="IPR011701">
    <property type="entry name" value="MFS"/>
</dbReference>
<evidence type="ECO:0000256" key="1">
    <source>
        <dbReference type="ARBA" id="ARBA00004651"/>
    </source>
</evidence>
<feature type="transmembrane region" description="Helical" evidence="6">
    <location>
        <begin position="410"/>
        <end position="428"/>
    </location>
</feature>
<name>A0A098AZ65_DESHA</name>
<feature type="transmembrane region" description="Helical" evidence="6">
    <location>
        <begin position="367"/>
        <end position="390"/>
    </location>
</feature>
<feature type="domain" description="Major facilitator superfamily (MFS) profile" evidence="7">
    <location>
        <begin position="20"/>
        <end position="432"/>
    </location>
</feature>
<reference evidence="8" key="1">
    <citation type="submission" date="2014-07" db="EMBL/GenBank/DDBJ databases">
        <authorList>
            <person name="Hornung V.Bastian."/>
        </authorList>
    </citation>
    <scope>NUCLEOTIDE SEQUENCE</scope>
    <source>
        <strain evidence="8">PCE-S</strain>
    </source>
</reference>
<dbReference type="PIRSF" id="PIRSF002808">
    <property type="entry name" value="Hexose_phosphate_transp"/>
    <property type="match status" value="1"/>
</dbReference>